<proteinExistence type="predicted"/>
<feature type="domain" description="ParB/Spo0J HTH" evidence="1">
    <location>
        <begin position="136"/>
        <end position="209"/>
    </location>
</feature>
<dbReference type="GO" id="GO:0007059">
    <property type="term" value="P:chromosome segregation"/>
    <property type="evidence" value="ECO:0007669"/>
    <property type="project" value="TreeGrafter"/>
</dbReference>
<accession>A0A9X3Z597</accession>
<sequence length="360" mass="41420">MLIREEVEFRRVDELREHPLNRMLNSPLGSMEAALLENSIDEMGIQDPLWVTGENVIISGHERWKIAARKGMENVPVRVIESATEEELLYLLVMANDARRGDEKDPMRKARKIKVLYDYWGITVGRPKSGQNDHNRKTRRDVANLVGEGERTARRLLRLLDLIPELQELVSRGVIGVVAGNELAALSEKEQRQLSEAITRSNVKEVRSQEIQAIRSELEYLRERRSQQVDQREEQLDLLDVGEDVVEGMENWEEDVPDGGQRDGLPEEDGEWHTELEKDIPKTAIDAVAPTLEASSARNLRRRLLIKKLDKAEKLIERLEQDLLPFFDNLTDAVVRERVHDVARKLIRVSERLDGVVSRR</sequence>
<dbReference type="SUPFAM" id="SSF110849">
    <property type="entry name" value="ParB/Sulfiredoxin"/>
    <property type="match status" value="1"/>
</dbReference>
<dbReference type="SUPFAM" id="SSF109709">
    <property type="entry name" value="KorB DNA-binding domain-like"/>
    <property type="match status" value="1"/>
</dbReference>
<organism evidence="2 3">
    <name type="scientific">Brevibacillus thermoruber</name>
    <dbReference type="NCBI Taxonomy" id="33942"/>
    <lineage>
        <taxon>Bacteria</taxon>
        <taxon>Bacillati</taxon>
        <taxon>Bacillota</taxon>
        <taxon>Bacilli</taxon>
        <taxon>Bacillales</taxon>
        <taxon>Paenibacillaceae</taxon>
        <taxon>Brevibacillus</taxon>
    </lineage>
</organism>
<comment type="caution">
    <text evidence="2">The sequence shown here is derived from an EMBL/GenBank/DDBJ whole genome shotgun (WGS) entry which is preliminary data.</text>
</comment>
<reference evidence="2" key="1">
    <citation type="submission" date="2022-12" db="EMBL/GenBank/DDBJ databases">
        <title>Draft genome sequence of the thermophilic strain Brevibacillus thermoruber HT42, isolated from Los Humeros, Puebla, Mexico, with biotechnological potential.</title>
        <authorList>
            <person name="Lara Sanchez J."/>
            <person name="Solis Palacios R."/>
            <person name="Bustos Baena A.S."/>
            <person name="Ruz Baez A.E."/>
            <person name="Espinosa Luna G."/>
            <person name="Oliart Ros R.M."/>
        </authorList>
    </citation>
    <scope>NUCLEOTIDE SEQUENCE</scope>
    <source>
        <strain evidence="2">HT42</strain>
    </source>
</reference>
<dbReference type="AlphaFoldDB" id="A0A9X3Z597"/>
<dbReference type="InterPro" id="IPR036086">
    <property type="entry name" value="ParB/Sulfiredoxin_sf"/>
</dbReference>
<protein>
    <submittedName>
        <fullName evidence="2">ParB N-terminal domain-containing protein</fullName>
    </submittedName>
</protein>
<dbReference type="PANTHER" id="PTHR33375:SF1">
    <property type="entry name" value="CHROMOSOME-PARTITIONING PROTEIN PARB-RELATED"/>
    <property type="match status" value="1"/>
</dbReference>
<dbReference type="GO" id="GO:0005694">
    <property type="term" value="C:chromosome"/>
    <property type="evidence" value="ECO:0007669"/>
    <property type="project" value="TreeGrafter"/>
</dbReference>
<dbReference type="PANTHER" id="PTHR33375">
    <property type="entry name" value="CHROMOSOME-PARTITIONING PROTEIN PARB-RELATED"/>
    <property type="match status" value="1"/>
</dbReference>
<dbReference type="Proteomes" id="UP001151071">
    <property type="component" value="Unassembled WGS sequence"/>
</dbReference>
<dbReference type="Gene3D" id="3.90.1530.10">
    <property type="entry name" value="Conserved hypothetical protein from pyrococcus furiosus pfu- 392566-001, ParB domain"/>
    <property type="match status" value="1"/>
</dbReference>
<evidence type="ECO:0000313" key="3">
    <source>
        <dbReference type="Proteomes" id="UP001151071"/>
    </source>
</evidence>
<dbReference type="InterPro" id="IPR041468">
    <property type="entry name" value="HTH_ParB/Spo0J"/>
</dbReference>
<evidence type="ECO:0000259" key="1">
    <source>
        <dbReference type="Pfam" id="PF17762"/>
    </source>
</evidence>
<dbReference type="EMBL" id="JAPYYP010000040">
    <property type="protein sequence ID" value="MDA5110732.1"/>
    <property type="molecule type" value="Genomic_DNA"/>
</dbReference>
<name>A0A9X3Z597_9BACL</name>
<dbReference type="InterPro" id="IPR050336">
    <property type="entry name" value="Chromosome_partition/occlusion"/>
</dbReference>
<dbReference type="Gene3D" id="1.10.10.2830">
    <property type="match status" value="1"/>
</dbReference>
<gene>
    <name evidence="2" type="ORF">O3V59_20530</name>
</gene>
<keyword evidence="3" id="KW-1185">Reference proteome</keyword>
<evidence type="ECO:0000313" key="2">
    <source>
        <dbReference type="EMBL" id="MDA5110732.1"/>
    </source>
</evidence>
<dbReference type="Pfam" id="PF17762">
    <property type="entry name" value="HTH_ParB"/>
    <property type="match status" value="1"/>
</dbReference>
<dbReference type="RefSeq" id="WP_271140927.1">
    <property type="nucleotide sequence ID" value="NZ_JAPYYP010000040.1"/>
</dbReference>